<dbReference type="GO" id="GO:0004843">
    <property type="term" value="F:cysteine-type deubiquitinase activity"/>
    <property type="evidence" value="ECO:0007669"/>
    <property type="project" value="InterPro"/>
</dbReference>
<proteinExistence type="predicted"/>
<dbReference type="InterPro" id="IPR049407">
    <property type="entry name" value="Usp38-like_N"/>
</dbReference>
<dbReference type="InterPro" id="IPR050164">
    <property type="entry name" value="Peptidase_C19"/>
</dbReference>
<feature type="region of interest" description="Disordered" evidence="1">
    <location>
        <begin position="1044"/>
        <end position="1068"/>
    </location>
</feature>
<evidence type="ECO:0000256" key="1">
    <source>
        <dbReference type="SAM" id="MobiDB-lite"/>
    </source>
</evidence>
<keyword evidence="4" id="KW-1185">Reference proteome</keyword>
<dbReference type="GO" id="GO:0005829">
    <property type="term" value="C:cytosol"/>
    <property type="evidence" value="ECO:0007669"/>
    <property type="project" value="TreeGrafter"/>
</dbReference>
<dbReference type="Gene3D" id="3.90.70.10">
    <property type="entry name" value="Cysteine proteinases"/>
    <property type="match status" value="1"/>
</dbReference>
<protein>
    <submittedName>
        <fullName evidence="3">Ubiquitin specific peptidase 38</fullName>
    </submittedName>
</protein>
<evidence type="ECO:0000313" key="3">
    <source>
        <dbReference type="Ensembl" id="ENSEBUP00000010811.1"/>
    </source>
</evidence>
<feature type="domain" description="USP" evidence="2">
    <location>
        <begin position="462"/>
        <end position="987"/>
    </location>
</feature>
<feature type="region of interest" description="Disordered" evidence="1">
    <location>
        <begin position="664"/>
        <end position="693"/>
    </location>
</feature>
<sequence>MLGLCTFNMDKILEGLLTSEHSMAVKRGIVRRVLAAAAHPSSADCEAMFSLGCRLLILGADAFQQQVGEQVLTAYAQAQPEAFSKFFSSTFVFSLLKNGYDPLGPREICLLDLLRLGLRLSLDHPSAPDIHAVVRVEALRMMCERPPAAFAAKLCEILTEFSQCLPRERRCAVLFCQQLVHTVARFRCPAPLTECSGAELEAEFRAFITKVNGVSKLLPRVWLVEPGTLLPSLQEVFSIISTIDSTTEPCIALASLVQHIPPPMTSTLARSLTSDPGIKDASMIAALCRMIDWLSWPLAPRVDTWIITLLKGVAAAKRFSVLIDVTLFKIEQVVSRLWLPIVRAGALTVLQHLLLGFQHSPEPFHLALHHIPQLFEGLHKEDSTSASKARARLAELLHCLMHHFSGFPDLYEPLLDILKDYPAPSEEYMRQVLVLEAWPSQVVPGQAHSLSLLPDRSVTGHTGLVNLGNTCYMNSVLQTLYMASQFRQAILGLNLGPSRPLSRKLQLLFAFLAHTQRAAVEPWDFLEASRPPWFIAGAQQDCSEYLKYLLDRLHEEEKTEGKTLHPICREHQKEHKLVQEAEHLHDRKSPGEASGPTLVQRMFGGKLLTRIQCRACGSISKRLENFTDLSLAFPDKPRESASNEDVKEGRTLMAAGRQIVAAISGGAPNKANWEPSSTDENGDTQEDNSDEGLTVSEQHVSMPETSPQENAPGMQAMSDRAITTKTISVQKDPGKIPSIPELIQFFLETETLCGENSYFCEACDSLQEAERVCTVVEPPCYLILTLVRFAYDVQTHARSKILLDVSVPPLLTLPVASESGRSPNGPIKDLTLKVAGNQNEMGTNGLCIPERACSPQSKKMKSSARSTTSSLNPYSLSSIIIHSGTSSESGHYYCYVRNGEEVKTDGGETHLADISDASLASPEETSQAPKSVVAQSERETTTSASSEDGTWLLCNDSRVSFSSLSSVRGVTRRFPRDTCYVLMYQRCKGTNSHPAHQTSSMRDAGLRPDLLDAVSRDNKLYLQEQEREARSRALHSSSAPLLGWRGFHNDDEGPPPGSCGPTGGGGDFSSVTRLVF</sequence>
<dbReference type="PANTHER" id="PTHR24006:SF908">
    <property type="entry name" value="DEUBIQUITINATING APOPTOTIC INHIBITOR, ISOFORM A"/>
    <property type="match status" value="1"/>
</dbReference>
<dbReference type="PROSITE" id="PS50235">
    <property type="entry name" value="USP_3"/>
    <property type="match status" value="1"/>
</dbReference>
<dbReference type="Proteomes" id="UP000694388">
    <property type="component" value="Unplaced"/>
</dbReference>
<dbReference type="PROSITE" id="PS00973">
    <property type="entry name" value="USP_2"/>
    <property type="match status" value="1"/>
</dbReference>
<dbReference type="GO" id="GO:0016579">
    <property type="term" value="P:protein deubiquitination"/>
    <property type="evidence" value="ECO:0007669"/>
    <property type="project" value="InterPro"/>
</dbReference>
<dbReference type="InterPro" id="IPR038765">
    <property type="entry name" value="Papain-like_cys_pep_sf"/>
</dbReference>
<dbReference type="InterPro" id="IPR028889">
    <property type="entry name" value="USP"/>
</dbReference>
<reference evidence="3" key="2">
    <citation type="submission" date="2025-09" db="UniProtKB">
        <authorList>
            <consortium name="Ensembl"/>
        </authorList>
    </citation>
    <scope>IDENTIFICATION</scope>
</reference>
<dbReference type="PROSITE" id="PS00972">
    <property type="entry name" value="USP_1"/>
    <property type="match status" value="1"/>
</dbReference>
<organism evidence="3 4">
    <name type="scientific">Eptatretus burgeri</name>
    <name type="common">Inshore hagfish</name>
    <dbReference type="NCBI Taxonomy" id="7764"/>
    <lineage>
        <taxon>Eukaryota</taxon>
        <taxon>Metazoa</taxon>
        <taxon>Chordata</taxon>
        <taxon>Craniata</taxon>
        <taxon>Vertebrata</taxon>
        <taxon>Cyclostomata</taxon>
        <taxon>Myxini</taxon>
        <taxon>Myxiniformes</taxon>
        <taxon>Myxinidae</taxon>
        <taxon>Eptatretinae</taxon>
        <taxon>Eptatretus</taxon>
    </lineage>
</organism>
<dbReference type="InterPro" id="IPR001394">
    <property type="entry name" value="Peptidase_C19_UCH"/>
</dbReference>
<dbReference type="Ensembl" id="ENSEBUT00000011365.1">
    <property type="protein sequence ID" value="ENSEBUP00000010811.1"/>
    <property type="gene ID" value="ENSEBUG00000006945.1"/>
</dbReference>
<dbReference type="GeneTree" id="ENSGT00940000158403"/>
<reference evidence="3" key="1">
    <citation type="submission" date="2025-08" db="UniProtKB">
        <authorList>
            <consortium name="Ensembl"/>
        </authorList>
    </citation>
    <scope>IDENTIFICATION</scope>
</reference>
<feature type="region of interest" description="Disordered" evidence="1">
    <location>
        <begin position="917"/>
        <end position="947"/>
    </location>
</feature>
<dbReference type="InterPro" id="IPR018200">
    <property type="entry name" value="USP_CS"/>
</dbReference>
<evidence type="ECO:0000259" key="2">
    <source>
        <dbReference type="PROSITE" id="PS50235"/>
    </source>
</evidence>
<name>A0A8C4Q7E8_EPTBU</name>
<dbReference type="SUPFAM" id="SSF54001">
    <property type="entry name" value="Cysteine proteinases"/>
    <property type="match status" value="1"/>
</dbReference>
<accession>A0A8C4Q7E8</accession>
<dbReference type="Pfam" id="PF21246">
    <property type="entry name" value="Usp38-like_N"/>
    <property type="match status" value="1"/>
</dbReference>
<evidence type="ECO:0000313" key="4">
    <source>
        <dbReference type="Proteomes" id="UP000694388"/>
    </source>
</evidence>
<dbReference type="OMA" id="AFVCDSV"/>
<dbReference type="GO" id="GO:0005634">
    <property type="term" value="C:nucleus"/>
    <property type="evidence" value="ECO:0007669"/>
    <property type="project" value="TreeGrafter"/>
</dbReference>
<dbReference type="PANTHER" id="PTHR24006">
    <property type="entry name" value="UBIQUITIN CARBOXYL-TERMINAL HYDROLASE"/>
    <property type="match status" value="1"/>
</dbReference>
<dbReference type="AlphaFoldDB" id="A0A8C4Q7E8"/>
<dbReference type="Pfam" id="PF00443">
    <property type="entry name" value="UCH"/>
    <property type="match status" value="1"/>
</dbReference>
<feature type="compositionally biased region" description="Acidic residues" evidence="1">
    <location>
        <begin position="680"/>
        <end position="690"/>
    </location>
</feature>